<gene>
    <name evidence="2" type="ORF">MCOR_18537</name>
</gene>
<keyword evidence="1" id="KW-0732">Signal</keyword>
<name>A0A6J8BH38_MYTCO</name>
<accession>A0A6J8BH38</accession>
<reference evidence="2 3" key="1">
    <citation type="submission" date="2020-06" db="EMBL/GenBank/DDBJ databases">
        <authorList>
            <person name="Li R."/>
            <person name="Bekaert M."/>
        </authorList>
    </citation>
    <scope>NUCLEOTIDE SEQUENCE [LARGE SCALE GENOMIC DNA]</scope>
    <source>
        <strain evidence="3">wild</strain>
    </source>
</reference>
<dbReference type="AlphaFoldDB" id="A0A6J8BH38"/>
<organism evidence="2 3">
    <name type="scientific">Mytilus coruscus</name>
    <name type="common">Sea mussel</name>
    <dbReference type="NCBI Taxonomy" id="42192"/>
    <lineage>
        <taxon>Eukaryota</taxon>
        <taxon>Metazoa</taxon>
        <taxon>Spiralia</taxon>
        <taxon>Lophotrochozoa</taxon>
        <taxon>Mollusca</taxon>
        <taxon>Bivalvia</taxon>
        <taxon>Autobranchia</taxon>
        <taxon>Pteriomorphia</taxon>
        <taxon>Mytilida</taxon>
        <taxon>Mytiloidea</taxon>
        <taxon>Mytilidae</taxon>
        <taxon>Mytilinae</taxon>
        <taxon>Mytilus</taxon>
    </lineage>
</organism>
<keyword evidence="3" id="KW-1185">Reference proteome</keyword>
<evidence type="ECO:0000256" key="1">
    <source>
        <dbReference type="SAM" id="SignalP"/>
    </source>
</evidence>
<dbReference type="EMBL" id="CACVKT020003261">
    <property type="protein sequence ID" value="CAC5382741.1"/>
    <property type="molecule type" value="Genomic_DNA"/>
</dbReference>
<protein>
    <submittedName>
        <fullName evidence="2">Uncharacterized protein</fullName>
    </submittedName>
</protein>
<feature type="chain" id="PRO_5026819149" evidence="1">
    <location>
        <begin position="24"/>
        <end position="176"/>
    </location>
</feature>
<proteinExistence type="predicted"/>
<sequence length="176" mass="20188">MTRRQVGILLVTHLLIYFLHCNAFTLKCPDSSQWYLRSHSKCIDGEYLCLFDTKDSTYKEICGKGEEIAREGRKYVLKPNPTEADCFPRRYQPFTFSSVGNNQCVFSKSFCQAKGLIAASNGTTIKDRTCRCDYRQNYDYLIPPKDPCSCKPAEEDCSCYIRKCEDGKIMIAGKTY</sequence>
<dbReference type="Proteomes" id="UP000507470">
    <property type="component" value="Unassembled WGS sequence"/>
</dbReference>
<evidence type="ECO:0000313" key="3">
    <source>
        <dbReference type="Proteomes" id="UP000507470"/>
    </source>
</evidence>
<evidence type="ECO:0000313" key="2">
    <source>
        <dbReference type="EMBL" id="CAC5382741.1"/>
    </source>
</evidence>
<dbReference type="OrthoDB" id="6159161at2759"/>
<feature type="signal peptide" evidence="1">
    <location>
        <begin position="1"/>
        <end position="23"/>
    </location>
</feature>